<dbReference type="OrthoDB" id="15033at2157"/>
<dbReference type="CDD" id="cd13517">
    <property type="entry name" value="PBP2_ModA3_like"/>
    <property type="match status" value="1"/>
</dbReference>
<evidence type="ECO:0000313" key="6">
    <source>
        <dbReference type="Proteomes" id="UP000183442"/>
    </source>
</evidence>
<dbReference type="InterPro" id="IPR050682">
    <property type="entry name" value="ModA/WtpA"/>
</dbReference>
<dbReference type="Gene3D" id="3.40.190.10">
    <property type="entry name" value="Periplasmic binding protein-like II"/>
    <property type="match status" value="2"/>
</dbReference>
<proteinExistence type="predicted"/>
<reference evidence="3 5" key="1">
    <citation type="journal article" date="2016" name="Genome Announc.">
        <title>Draft Genome Sequence of the Rumen Methanogen Methanobrevibacter olleyae YLM1.</title>
        <authorList>
            <person name="Kelly W.J."/>
            <person name="Li D."/>
            <person name="Lambie S.C."/>
            <person name="Cox F."/>
            <person name="Attwood G.T."/>
            <person name="Altermann E."/>
            <person name="Leahy S.C."/>
        </authorList>
    </citation>
    <scope>NUCLEOTIDE SEQUENCE [LARGE SCALE GENOMIC DNA]</scope>
    <source>
        <strain evidence="3 5">YLM1</strain>
    </source>
</reference>
<dbReference type="InterPro" id="IPR005950">
    <property type="entry name" value="ModA"/>
</dbReference>
<dbReference type="NCBIfam" id="TIGR01256">
    <property type="entry name" value="modA"/>
    <property type="match status" value="1"/>
</dbReference>
<dbReference type="EMBL" id="FOTL01000004">
    <property type="protein sequence ID" value="SFL27132.1"/>
    <property type="molecule type" value="Genomic_DNA"/>
</dbReference>
<evidence type="ECO:0000313" key="5">
    <source>
        <dbReference type="Proteomes" id="UP000066376"/>
    </source>
</evidence>
<dbReference type="PANTHER" id="PTHR30632">
    <property type="entry name" value="MOLYBDATE-BINDING PERIPLASMIC PROTEIN"/>
    <property type="match status" value="1"/>
</dbReference>
<dbReference type="RefSeq" id="WP_067145164.1">
    <property type="nucleotide sequence ID" value="NZ_CP014265.1"/>
</dbReference>
<dbReference type="AlphaFoldDB" id="A0A126QXN7"/>
<dbReference type="EMBL" id="CP014265">
    <property type="protein sequence ID" value="AMK14606.1"/>
    <property type="molecule type" value="Genomic_DNA"/>
</dbReference>
<gene>
    <name evidence="4" type="ORF">SAMN02910297_00407</name>
    <name evidence="3" type="ORF">YLM1_0046</name>
</gene>
<dbReference type="STRING" id="294671.YLM1_0046"/>
<evidence type="ECO:0000313" key="3">
    <source>
        <dbReference type="EMBL" id="AMK14606.1"/>
    </source>
</evidence>
<dbReference type="Pfam" id="PF13531">
    <property type="entry name" value="SBP_bac_11"/>
    <property type="match status" value="1"/>
</dbReference>
<evidence type="ECO:0000256" key="1">
    <source>
        <dbReference type="ARBA" id="ARBA00022723"/>
    </source>
</evidence>
<accession>A0A126QXN7</accession>
<dbReference type="Proteomes" id="UP000066376">
    <property type="component" value="Chromosome"/>
</dbReference>
<dbReference type="GO" id="GO:0046872">
    <property type="term" value="F:metal ion binding"/>
    <property type="evidence" value="ECO:0007669"/>
    <property type="project" value="UniProtKB-KW"/>
</dbReference>
<dbReference type="Proteomes" id="UP000183442">
    <property type="component" value="Unassembled WGS sequence"/>
</dbReference>
<dbReference type="PATRIC" id="fig|294671.3.peg.46"/>
<reference evidence="6" key="3">
    <citation type="submission" date="2016-10" db="EMBL/GenBank/DDBJ databases">
        <authorList>
            <person name="Varghese N."/>
        </authorList>
    </citation>
    <scope>NUCLEOTIDE SEQUENCE [LARGE SCALE GENOMIC DNA]</scope>
    <source>
        <strain evidence="6">DSM 16632</strain>
    </source>
</reference>
<organism evidence="3 5">
    <name type="scientific">Methanobrevibacter olleyae</name>
    <dbReference type="NCBI Taxonomy" id="294671"/>
    <lineage>
        <taxon>Archaea</taxon>
        <taxon>Methanobacteriati</taxon>
        <taxon>Methanobacteriota</taxon>
        <taxon>Methanomada group</taxon>
        <taxon>Methanobacteria</taxon>
        <taxon>Methanobacteriales</taxon>
        <taxon>Methanobacteriaceae</taxon>
        <taxon>Methanobrevibacter</taxon>
    </lineage>
</organism>
<sequence>MDYKKIAIVAIILITISAICVTGLSAADSEDKKSIDVYAGAGFSKVMPDLVAKFNEKYPNIEVNVKYGGSGELFSTIETQKAGDVFMPATYKYMGEAMNNSYMKNDTVKNITENIPVIVVQKGNPHNIKKVADLANPDIKVGIGAKEGPAIGKNTEEILEKNNISNLTPTVTTTTVNQLLTYMASGQIDATIIWKDMTVWEEGKDKIDVIEIPENQNKISTVPIGILKFTKDQDSAQKFEDFIVSEDAKPIWEKWGFEITS</sequence>
<reference evidence="5" key="2">
    <citation type="submission" date="2016-02" db="EMBL/GenBank/DDBJ databases">
        <title>The draft genome sequence of the rumen methanogen Methanobrevibacter olleyae YLM1.</title>
        <authorList>
            <consortium name="New Zealand Agricultural Greenhouse Gas Research Centre/Pastoral Greenhouse Gas Research Consortium"/>
            <person name="Kelly W.J."/>
            <person name="Li D."/>
            <person name="Lambie S.C."/>
            <person name="Attwood G.T."/>
            <person name="Altermann E."/>
            <person name="Leahy S.C."/>
        </authorList>
    </citation>
    <scope>NUCLEOTIDE SEQUENCE [LARGE SCALE GENOMIC DNA]</scope>
    <source>
        <strain evidence="5">YLM1</strain>
    </source>
</reference>
<dbReference type="PIRSF" id="PIRSF004846">
    <property type="entry name" value="ModA"/>
    <property type="match status" value="1"/>
</dbReference>
<dbReference type="GO" id="GO:0030973">
    <property type="term" value="F:molybdate ion binding"/>
    <property type="evidence" value="ECO:0007669"/>
    <property type="project" value="TreeGrafter"/>
</dbReference>
<keyword evidence="5" id="KW-1185">Reference proteome</keyword>
<dbReference type="PANTHER" id="PTHR30632:SF0">
    <property type="entry name" value="SULFATE-BINDING PROTEIN"/>
    <property type="match status" value="1"/>
</dbReference>
<dbReference type="KEGG" id="mol:YLM1_0046"/>
<protein>
    <submittedName>
        <fullName evidence="3">Molybdate ABC transporter substrate-binding protein</fullName>
    </submittedName>
    <submittedName>
        <fullName evidence="4">Molybdate transport system substrate-binding protein</fullName>
    </submittedName>
</protein>
<dbReference type="GO" id="GO:0015689">
    <property type="term" value="P:molybdate ion transport"/>
    <property type="evidence" value="ECO:0007669"/>
    <property type="project" value="InterPro"/>
</dbReference>
<evidence type="ECO:0000256" key="2">
    <source>
        <dbReference type="ARBA" id="ARBA00022729"/>
    </source>
</evidence>
<name>A0A126QXN7_METOL</name>
<dbReference type="GeneID" id="28488343"/>
<keyword evidence="2" id="KW-0732">Signal</keyword>
<dbReference type="SUPFAM" id="SSF53850">
    <property type="entry name" value="Periplasmic binding protein-like II"/>
    <property type="match status" value="1"/>
</dbReference>
<evidence type="ECO:0000313" key="4">
    <source>
        <dbReference type="EMBL" id="SFL27132.1"/>
    </source>
</evidence>
<reference evidence="4" key="4">
    <citation type="submission" date="2016-10" db="EMBL/GenBank/DDBJ databases">
        <authorList>
            <person name="de Groot N.N."/>
        </authorList>
    </citation>
    <scope>NUCLEOTIDE SEQUENCE [LARGE SCALE GENOMIC DNA]</scope>
    <source>
        <strain evidence="4">DSM 16632</strain>
    </source>
</reference>
<keyword evidence="1" id="KW-0479">Metal-binding</keyword>